<dbReference type="Proteomes" id="UP000566985">
    <property type="component" value="Unassembled WGS sequence"/>
</dbReference>
<gene>
    <name evidence="1" type="ORF">HU668_23915</name>
</gene>
<evidence type="ECO:0000313" key="2">
    <source>
        <dbReference type="Proteomes" id="UP000566985"/>
    </source>
</evidence>
<dbReference type="Gene3D" id="3.90.180.10">
    <property type="entry name" value="Medium-chain alcohol dehydrogenases, catalytic domain"/>
    <property type="match status" value="1"/>
</dbReference>
<organism evidence="1 2">
    <name type="scientific">Pantoea brenneri</name>
    <dbReference type="NCBI Taxonomy" id="472694"/>
    <lineage>
        <taxon>Bacteria</taxon>
        <taxon>Pseudomonadati</taxon>
        <taxon>Pseudomonadota</taxon>
        <taxon>Gammaproteobacteria</taxon>
        <taxon>Enterobacterales</taxon>
        <taxon>Erwiniaceae</taxon>
        <taxon>Pantoea</taxon>
    </lineage>
</organism>
<dbReference type="GeneID" id="57348274"/>
<protein>
    <submittedName>
        <fullName evidence="1">Zinc-binding dehydrogenase</fullName>
    </submittedName>
</protein>
<name>A0A7Y6TUL9_9GAMM</name>
<evidence type="ECO:0000313" key="1">
    <source>
        <dbReference type="EMBL" id="NUY99465.1"/>
    </source>
</evidence>
<dbReference type="EMBL" id="JABWPM010000065">
    <property type="protein sequence ID" value="NUY99465.1"/>
    <property type="molecule type" value="Genomic_DNA"/>
</dbReference>
<dbReference type="RefSeq" id="WP_084227993.1">
    <property type="nucleotide sequence ID" value="NZ_JABWPE010000067.1"/>
</dbReference>
<reference evidence="1 2" key="1">
    <citation type="submission" date="2020-05" db="EMBL/GenBank/DDBJ databases">
        <title>Whole Genome Sequences of Enterobacteriales Associated with the International Space Station.</title>
        <authorList>
            <person name="Bharadwaj A."/>
            <person name="Daudu R."/>
            <person name="Singh N."/>
            <person name="Wood J."/>
            <person name="Debieu M."/>
            <person name="Mason C."/>
            <person name="Wang C."/>
            <person name="Venkateswaran K."/>
        </authorList>
    </citation>
    <scope>NUCLEOTIDE SEQUENCE [LARGE SCALE GENOMIC DNA]</scope>
    <source>
        <strain evidence="1 2">IF5SW-B1</strain>
    </source>
</reference>
<dbReference type="AlphaFoldDB" id="A0A7Y6TUL9"/>
<proteinExistence type="predicted"/>
<comment type="caution">
    <text evidence="1">The sequence shown here is derived from an EMBL/GenBank/DDBJ whole genome shotgun (WGS) entry which is preliminary data.</text>
</comment>
<dbReference type="Pfam" id="PF13602">
    <property type="entry name" value="ADH_zinc_N_2"/>
    <property type="match status" value="1"/>
</dbReference>
<sequence>MRRFREHWLESFEKGELKPVIDSVYSLSEAAAAHERMEEGLNMGKIVLMM</sequence>
<accession>A0A7Y6TUL9</accession>